<dbReference type="EMBL" id="JH159152">
    <property type="protein sequence ID" value="EGZ25980.1"/>
    <property type="molecule type" value="Genomic_DNA"/>
</dbReference>
<evidence type="ECO:0000313" key="4">
    <source>
        <dbReference type="Proteomes" id="UP000002640"/>
    </source>
</evidence>
<feature type="compositionally biased region" description="Acidic residues" evidence="1">
    <location>
        <begin position="34"/>
        <end position="48"/>
    </location>
</feature>
<accession>G4YUQ5</accession>
<dbReference type="PANTHER" id="PTHR33099:SF7">
    <property type="entry name" value="MYND-TYPE DOMAIN-CONTAINING PROTEIN"/>
    <property type="match status" value="1"/>
</dbReference>
<dbReference type="InterPro" id="IPR005123">
    <property type="entry name" value="Oxoglu/Fe-dep_dioxygenase_dom"/>
</dbReference>
<feature type="compositionally biased region" description="Basic and acidic residues" evidence="1">
    <location>
        <begin position="19"/>
        <end position="33"/>
    </location>
</feature>
<dbReference type="RefSeq" id="XP_009521268.1">
    <property type="nucleotide sequence ID" value="XM_009522973.1"/>
</dbReference>
<dbReference type="Proteomes" id="UP000002640">
    <property type="component" value="Unassembled WGS sequence"/>
</dbReference>
<feature type="compositionally biased region" description="Basic and acidic residues" evidence="1">
    <location>
        <begin position="55"/>
        <end position="65"/>
    </location>
</feature>
<proteinExistence type="predicted"/>
<dbReference type="InterPro" id="IPR044862">
    <property type="entry name" value="Pro_4_hyd_alph_FE2OG_OXY"/>
</dbReference>
<dbReference type="PANTHER" id="PTHR33099">
    <property type="entry name" value="FE2OG DIOXYGENASE DOMAIN-CONTAINING PROTEIN"/>
    <property type="match status" value="1"/>
</dbReference>
<dbReference type="PROSITE" id="PS51471">
    <property type="entry name" value="FE2OG_OXY"/>
    <property type="match status" value="1"/>
</dbReference>
<reference evidence="3 4" key="1">
    <citation type="journal article" date="2006" name="Science">
        <title>Phytophthora genome sequences uncover evolutionary origins and mechanisms of pathogenesis.</title>
        <authorList>
            <person name="Tyler B.M."/>
            <person name="Tripathy S."/>
            <person name="Zhang X."/>
            <person name="Dehal P."/>
            <person name="Jiang R.H."/>
            <person name="Aerts A."/>
            <person name="Arredondo F.D."/>
            <person name="Baxter L."/>
            <person name="Bensasson D."/>
            <person name="Beynon J.L."/>
            <person name="Chapman J."/>
            <person name="Damasceno C.M."/>
            <person name="Dorrance A.E."/>
            <person name="Dou D."/>
            <person name="Dickerman A.W."/>
            <person name="Dubchak I.L."/>
            <person name="Garbelotto M."/>
            <person name="Gijzen M."/>
            <person name="Gordon S.G."/>
            <person name="Govers F."/>
            <person name="Grunwald N.J."/>
            <person name="Huang W."/>
            <person name="Ivors K.L."/>
            <person name="Jones R.W."/>
            <person name="Kamoun S."/>
            <person name="Krampis K."/>
            <person name="Lamour K.H."/>
            <person name="Lee M.K."/>
            <person name="McDonald W.H."/>
            <person name="Medina M."/>
            <person name="Meijer H.J."/>
            <person name="Nordberg E.K."/>
            <person name="Maclean D.J."/>
            <person name="Ospina-Giraldo M.D."/>
            <person name="Morris P.F."/>
            <person name="Phuntumart V."/>
            <person name="Putnam N.H."/>
            <person name="Rash S."/>
            <person name="Rose J.K."/>
            <person name="Sakihama Y."/>
            <person name="Salamov A.A."/>
            <person name="Savidor A."/>
            <person name="Scheuring C.F."/>
            <person name="Smith B.M."/>
            <person name="Sobral B.W."/>
            <person name="Terry A."/>
            <person name="Torto-Alalibo T.A."/>
            <person name="Win J."/>
            <person name="Xu Z."/>
            <person name="Zhang H."/>
            <person name="Grigoriev I.V."/>
            <person name="Rokhsar D.S."/>
            <person name="Boore J.L."/>
        </authorList>
    </citation>
    <scope>NUCLEOTIDE SEQUENCE [LARGE SCALE GENOMIC DNA]</scope>
    <source>
        <strain evidence="3 4">P6497</strain>
    </source>
</reference>
<evidence type="ECO:0000313" key="3">
    <source>
        <dbReference type="EMBL" id="EGZ25980.1"/>
    </source>
</evidence>
<sequence length="613" mass="68679">MPSSDDIEMLSPIEENEEKELGPDEQQQEHSSDEQEDEEIDSDEEEELGPLKRKWPFDGEGRSRDVPLPVGATSKKINTILAQAEANAGEFTFGGVADTLPAVPGLVRKSWQLQPDRVQFKNPVWQTGMDKLAHTVAERLGYKSVSMECKLYKMLVYGEGGHFLKHQDTEKEDGMVATLVVQLPSTHEGGDLIIYRGGEVKHRHDFGTKDGTAAYLPHYAVHYADAEHALEKVTKGFRLALVYSLCLPLAMRHLERDHDKLMSEELADAIRTMGPEEESFALLLAHEYTEKSVGDLGSGALKGIDRARFMALEDANAAVDAVKKLQFYIAKMTHEIEYYSADGYERGDWEEGRRESVITWFSTSGHQFGAKKLTMKMNFLNLGFETFYELWRTHGTREEQGFMGNEGPSMNTTYSRYAVIAWSAAKGVENAFKFINAEAGEPKTCYRCEKAAVPIFVKMLDSLDWSDVGEACLESFGQLGDLKTVAAALQVADGLEDGTAPKNGLMELALENAVKRDRISYSVKYAIIFWKWVLHSSDSRAYDTLDAQNHAAKMMRANQEEDDNAFVTITKTRGWFASREKLVQQYKAELNILAKSFADAVASSPRKRARPGQ</sequence>
<evidence type="ECO:0000259" key="2">
    <source>
        <dbReference type="PROSITE" id="PS51471"/>
    </source>
</evidence>
<dbReference type="InParanoid" id="G4YUQ5"/>
<dbReference type="Gene3D" id="2.60.120.620">
    <property type="entry name" value="q2cbj1_9rhob like domain"/>
    <property type="match status" value="1"/>
</dbReference>
<feature type="region of interest" description="Disordered" evidence="1">
    <location>
        <begin position="1"/>
        <end position="70"/>
    </location>
</feature>
<gene>
    <name evidence="3" type="ORF">PHYSODRAFT_253566</name>
</gene>
<dbReference type="Pfam" id="PF13640">
    <property type="entry name" value="2OG-FeII_Oxy_3"/>
    <property type="match status" value="1"/>
</dbReference>
<keyword evidence="4" id="KW-1185">Reference proteome</keyword>
<dbReference type="KEGG" id="psoj:PHYSODRAFT_253566"/>
<feature type="compositionally biased region" description="Acidic residues" evidence="1">
    <location>
        <begin position="1"/>
        <end position="18"/>
    </location>
</feature>
<dbReference type="AlphaFoldDB" id="G4YUQ5"/>
<feature type="domain" description="Fe2OG dioxygenase" evidence="2">
    <location>
        <begin position="143"/>
        <end position="247"/>
    </location>
</feature>
<organism evidence="3 4">
    <name type="scientific">Phytophthora sojae (strain P6497)</name>
    <name type="common">Soybean stem and root rot agent</name>
    <name type="synonym">Phytophthora megasperma f. sp. glycines</name>
    <dbReference type="NCBI Taxonomy" id="1094619"/>
    <lineage>
        <taxon>Eukaryota</taxon>
        <taxon>Sar</taxon>
        <taxon>Stramenopiles</taxon>
        <taxon>Oomycota</taxon>
        <taxon>Peronosporomycetes</taxon>
        <taxon>Peronosporales</taxon>
        <taxon>Peronosporaceae</taxon>
        <taxon>Phytophthora</taxon>
    </lineage>
</organism>
<protein>
    <recommendedName>
        <fullName evidence="2">Fe2OG dioxygenase domain-containing protein</fullName>
    </recommendedName>
</protein>
<dbReference type="GeneID" id="20638384"/>
<evidence type="ECO:0000256" key="1">
    <source>
        <dbReference type="SAM" id="MobiDB-lite"/>
    </source>
</evidence>
<name>G4YUQ5_PHYSP</name>